<dbReference type="InterPro" id="IPR051694">
    <property type="entry name" value="Immunoregulatory_rcpt-like"/>
</dbReference>
<evidence type="ECO:0000256" key="3">
    <source>
        <dbReference type="ARBA" id="ARBA00022989"/>
    </source>
</evidence>
<keyword evidence="2 6" id="KW-0812">Transmembrane</keyword>
<evidence type="ECO:0000256" key="2">
    <source>
        <dbReference type="ARBA" id="ARBA00022692"/>
    </source>
</evidence>
<keyword evidence="3 6" id="KW-1133">Transmembrane helix</keyword>
<accession>A0A6A6E499</accession>
<dbReference type="Proteomes" id="UP000800200">
    <property type="component" value="Unassembled WGS sequence"/>
</dbReference>
<reference evidence="7" key="1">
    <citation type="journal article" date="2020" name="Stud. Mycol.">
        <title>101 Dothideomycetes genomes: a test case for predicting lifestyles and emergence of pathogens.</title>
        <authorList>
            <person name="Haridas S."/>
            <person name="Albert R."/>
            <person name="Binder M."/>
            <person name="Bloem J."/>
            <person name="Labutti K."/>
            <person name="Salamov A."/>
            <person name="Andreopoulos B."/>
            <person name="Baker S."/>
            <person name="Barry K."/>
            <person name="Bills G."/>
            <person name="Bluhm B."/>
            <person name="Cannon C."/>
            <person name="Castanera R."/>
            <person name="Culley D."/>
            <person name="Daum C."/>
            <person name="Ezra D."/>
            <person name="Gonzalez J."/>
            <person name="Henrissat B."/>
            <person name="Kuo A."/>
            <person name="Liang C."/>
            <person name="Lipzen A."/>
            <person name="Lutzoni F."/>
            <person name="Magnuson J."/>
            <person name="Mondo S."/>
            <person name="Nolan M."/>
            <person name="Ohm R."/>
            <person name="Pangilinan J."/>
            <person name="Park H.-J."/>
            <person name="Ramirez L."/>
            <person name="Alfaro M."/>
            <person name="Sun H."/>
            <person name="Tritt A."/>
            <person name="Yoshinaga Y."/>
            <person name="Zwiers L.-H."/>
            <person name="Turgeon B."/>
            <person name="Goodwin S."/>
            <person name="Spatafora J."/>
            <person name="Crous P."/>
            <person name="Grigoriev I."/>
        </authorList>
    </citation>
    <scope>NUCLEOTIDE SEQUENCE</scope>
    <source>
        <strain evidence="7">CBS 207.26</strain>
    </source>
</reference>
<protein>
    <submittedName>
        <fullName evidence="7">Uncharacterized protein</fullName>
    </submittedName>
</protein>
<organism evidence="7 8">
    <name type="scientific">Zopfia rhizophila CBS 207.26</name>
    <dbReference type="NCBI Taxonomy" id="1314779"/>
    <lineage>
        <taxon>Eukaryota</taxon>
        <taxon>Fungi</taxon>
        <taxon>Dikarya</taxon>
        <taxon>Ascomycota</taxon>
        <taxon>Pezizomycotina</taxon>
        <taxon>Dothideomycetes</taxon>
        <taxon>Dothideomycetes incertae sedis</taxon>
        <taxon>Zopfiaceae</taxon>
        <taxon>Zopfia</taxon>
    </lineage>
</organism>
<gene>
    <name evidence="7" type="ORF">K469DRAFT_687011</name>
</gene>
<evidence type="ECO:0000256" key="1">
    <source>
        <dbReference type="ARBA" id="ARBA00004167"/>
    </source>
</evidence>
<dbReference type="GO" id="GO:0071944">
    <property type="term" value="C:cell periphery"/>
    <property type="evidence" value="ECO:0007669"/>
    <property type="project" value="UniProtKB-ARBA"/>
</dbReference>
<feature type="region of interest" description="Disordered" evidence="5">
    <location>
        <begin position="1"/>
        <end position="25"/>
    </location>
</feature>
<evidence type="ECO:0000256" key="6">
    <source>
        <dbReference type="SAM" id="Phobius"/>
    </source>
</evidence>
<keyword evidence="8" id="KW-1185">Reference proteome</keyword>
<feature type="transmembrane region" description="Helical" evidence="6">
    <location>
        <begin position="96"/>
        <end position="117"/>
    </location>
</feature>
<evidence type="ECO:0000313" key="8">
    <source>
        <dbReference type="Proteomes" id="UP000800200"/>
    </source>
</evidence>
<evidence type="ECO:0000256" key="5">
    <source>
        <dbReference type="SAM" id="MobiDB-lite"/>
    </source>
</evidence>
<dbReference type="PANTHER" id="PTHR15549">
    <property type="entry name" value="PAIRED IMMUNOGLOBULIN-LIKE TYPE 2 RECEPTOR"/>
    <property type="match status" value="1"/>
</dbReference>
<dbReference type="AlphaFoldDB" id="A0A6A6E499"/>
<name>A0A6A6E499_9PEZI</name>
<proteinExistence type="predicted"/>
<comment type="subcellular location">
    <subcellularLocation>
        <location evidence="1">Membrane</location>
        <topology evidence="1">Single-pass membrane protein</topology>
    </subcellularLocation>
</comment>
<dbReference type="GO" id="GO:0016020">
    <property type="term" value="C:membrane"/>
    <property type="evidence" value="ECO:0007669"/>
    <property type="project" value="UniProtKB-SubCell"/>
</dbReference>
<sequence>MLMIGGIDPWQGQGGSDPSNTHEPGVQGIEVLNMTSLDFNSWHNADASPYVAPAIVQALYKFRSSNSPNSSEIPSQSSHSPSQDNISNGLSTGGKVAIVVAVLVVVLLVLLIAFLIWRKRRGTGVLRLKSRNSIRSGCSGTEKGNAMEMHDQNFNDATPNSCSLTGSLTEQDAAASLDEPGTAHLDIACRREVRWREEDASSLWVVTRSMSVYATPQRLQSNQTI</sequence>
<keyword evidence="4 6" id="KW-0472">Membrane</keyword>
<evidence type="ECO:0000313" key="7">
    <source>
        <dbReference type="EMBL" id="KAF2186634.1"/>
    </source>
</evidence>
<evidence type="ECO:0000256" key="4">
    <source>
        <dbReference type="ARBA" id="ARBA00023136"/>
    </source>
</evidence>
<dbReference type="EMBL" id="ML994629">
    <property type="protein sequence ID" value="KAF2186634.1"/>
    <property type="molecule type" value="Genomic_DNA"/>
</dbReference>
<feature type="region of interest" description="Disordered" evidence="5">
    <location>
        <begin position="67"/>
        <end position="86"/>
    </location>
</feature>